<keyword evidence="4" id="KW-1185">Reference proteome</keyword>
<dbReference type="EMBL" id="WQLW01000006">
    <property type="protein sequence ID" value="MVO09443.1"/>
    <property type="molecule type" value="Genomic_DNA"/>
</dbReference>
<dbReference type="Pfam" id="PF04945">
    <property type="entry name" value="YHS"/>
    <property type="match status" value="1"/>
</dbReference>
<comment type="caution">
    <text evidence="3">The sequence shown here is derived from an EMBL/GenBank/DDBJ whole genome shotgun (WGS) entry which is preliminary data.</text>
</comment>
<dbReference type="NCBIfam" id="NF041384">
    <property type="entry name" value="YHS_seleno_dom"/>
    <property type="match status" value="1"/>
</dbReference>
<accession>A0A6I4II55</accession>
<organism evidence="3 4">
    <name type="scientific">Flavobacterium profundi</name>
    <dbReference type="NCBI Taxonomy" id="1774945"/>
    <lineage>
        <taxon>Bacteria</taxon>
        <taxon>Pseudomonadati</taxon>
        <taxon>Bacteroidota</taxon>
        <taxon>Flavobacteriia</taxon>
        <taxon>Flavobacteriales</taxon>
        <taxon>Flavobacteriaceae</taxon>
        <taxon>Flavobacterium</taxon>
    </lineage>
</organism>
<dbReference type="OrthoDB" id="344729at2"/>
<keyword evidence="1" id="KW-0732">Signal</keyword>
<feature type="domain" description="YHS" evidence="2">
    <location>
        <begin position="39"/>
        <end position="85"/>
    </location>
</feature>
<evidence type="ECO:0000313" key="3">
    <source>
        <dbReference type="EMBL" id="MVO09443.1"/>
    </source>
</evidence>
<feature type="chain" id="PRO_5026031132" evidence="1">
    <location>
        <begin position="20"/>
        <end position="150"/>
    </location>
</feature>
<feature type="signal peptide" evidence="1">
    <location>
        <begin position="1"/>
        <end position="19"/>
    </location>
</feature>
<sequence>MKKGIIFICLLLTSLQLVAQQQKINLNKEHVAVEGYDLVAYFTENKAVKGNSMYQATDHGATYYFSSQKNKEAFEKNSSQYKPQYGGWCAYAIGKSGEYVEVDPKTFKIINHKLYLFYNKYLTNTLKLWNKEEATLLPNADKNWQTLGKK</sequence>
<gene>
    <name evidence="3" type="ORF">GOQ30_09760</name>
</gene>
<proteinExistence type="predicted"/>
<evidence type="ECO:0000313" key="4">
    <source>
        <dbReference type="Proteomes" id="UP000431264"/>
    </source>
</evidence>
<evidence type="ECO:0000256" key="1">
    <source>
        <dbReference type="SAM" id="SignalP"/>
    </source>
</evidence>
<dbReference type="InterPro" id="IPR007029">
    <property type="entry name" value="YHS_dom"/>
</dbReference>
<dbReference type="Proteomes" id="UP000431264">
    <property type="component" value="Unassembled WGS sequence"/>
</dbReference>
<evidence type="ECO:0000259" key="2">
    <source>
        <dbReference type="Pfam" id="PF04945"/>
    </source>
</evidence>
<reference evidence="4" key="1">
    <citation type="submission" date="2019-05" db="EMBL/GenBank/DDBJ databases">
        <title>Flavobacterium profundi sp. nov., isolated from a deep-sea seamount.</title>
        <authorList>
            <person name="Zhang D.-C."/>
        </authorList>
    </citation>
    <scope>NUCLEOTIDE SEQUENCE [LARGE SCALE GENOMIC DNA]</scope>
    <source>
        <strain evidence="4">TP390</strain>
    </source>
</reference>
<protein>
    <submittedName>
        <fullName evidence="3">YHS domain-containing protein</fullName>
    </submittedName>
</protein>
<dbReference type="AlphaFoldDB" id="A0A6I4II55"/>
<name>A0A6I4II55_9FLAO</name>
<dbReference type="RefSeq" id="WP_140997821.1">
    <property type="nucleotide sequence ID" value="NZ_VDCZ01000006.1"/>
</dbReference>